<reference evidence="2 3" key="1">
    <citation type="submission" date="2010-08" db="EMBL/GenBank/DDBJ databases">
        <authorList>
            <person name="Durkin A.S."/>
            <person name="Madupu R."/>
            <person name="Torralba M."/>
            <person name="Gillis M."/>
            <person name="Methe B."/>
            <person name="Sutton G."/>
            <person name="Nelson K.E."/>
        </authorList>
    </citation>
    <scope>NUCLEOTIDE SEQUENCE [LARGE SCALE GENOMIC DNA]</scope>
    <source>
        <strain evidence="2 3">PB189-T1-4</strain>
    </source>
</reference>
<accession>A0ABN0B067</accession>
<keyword evidence="1" id="KW-1133">Transmembrane helix</keyword>
<gene>
    <name evidence="2" type="ORF">HMPREF9248_0293</name>
</gene>
<organism evidence="2 3">
    <name type="scientific">Fannyhessea vaginae PB189-T1-4</name>
    <dbReference type="NCBI Taxonomy" id="866774"/>
    <lineage>
        <taxon>Bacteria</taxon>
        <taxon>Bacillati</taxon>
        <taxon>Actinomycetota</taxon>
        <taxon>Coriobacteriia</taxon>
        <taxon>Coriobacteriales</taxon>
        <taxon>Atopobiaceae</taxon>
        <taxon>Fannyhessea</taxon>
    </lineage>
</organism>
<dbReference type="Proteomes" id="UP000004431">
    <property type="component" value="Unassembled WGS sequence"/>
</dbReference>
<keyword evidence="3" id="KW-1185">Reference proteome</keyword>
<evidence type="ECO:0000256" key="1">
    <source>
        <dbReference type="SAM" id="Phobius"/>
    </source>
</evidence>
<keyword evidence="1" id="KW-0472">Membrane</keyword>
<feature type="transmembrane region" description="Helical" evidence="1">
    <location>
        <begin position="6"/>
        <end position="27"/>
    </location>
</feature>
<evidence type="ECO:0000313" key="3">
    <source>
        <dbReference type="Proteomes" id="UP000004431"/>
    </source>
</evidence>
<sequence length="42" mass="4601">MPACGAARNAALFAFSHVLYLCVVVHIRAHVQRSYITLLSPC</sequence>
<protein>
    <submittedName>
        <fullName evidence="2">Uncharacterized protein</fullName>
    </submittedName>
</protein>
<proteinExistence type="predicted"/>
<comment type="caution">
    <text evidence="2">The sequence shown here is derived from an EMBL/GenBank/DDBJ whole genome shotgun (WGS) entry which is preliminary data.</text>
</comment>
<evidence type="ECO:0000313" key="2">
    <source>
        <dbReference type="EMBL" id="EFL44153.1"/>
    </source>
</evidence>
<name>A0ABN0B067_9ACTN</name>
<dbReference type="EMBL" id="AEDQ01000018">
    <property type="protein sequence ID" value="EFL44153.1"/>
    <property type="molecule type" value="Genomic_DNA"/>
</dbReference>
<keyword evidence="1" id="KW-0812">Transmembrane</keyword>